<name>A0A3N0CM70_9ACTN</name>
<keyword evidence="3" id="KW-1185">Reference proteome</keyword>
<reference evidence="2 3" key="1">
    <citation type="submission" date="2018-11" db="EMBL/GenBank/DDBJ databases">
        <authorList>
            <person name="Li F."/>
        </authorList>
    </citation>
    <scope>NUCLEOTIDE SEQUENCE [LARGE SCALE GENOMIC DNA]</scope>
    <source>
        <strain evidence="2 3">Gsoil 097</strain>
    </source>
</reference>
<dbReference type="EMBL" id="RJSE01000005">
    <property type="protein sequence ID" value="RNL64419.1"/>
    <property type="molecule type" value="Genomic_DNA"/>
</dbReference>
<evidence type="ECO:0000313" key="2">
    <source>
        <dbReference type="EMBL" id="RNL64419.1"/>
    </source>
</evidence>
<comment type="caution">
    <text evidence="2">The sequence shown here is derived from an EMBL/GenBank/DDBJ whole genome shotgun (WGS) entry which is preliminary data.</text>
</comment>
<feature type="transmembrane region" description="Helical" evidence="1">
    <location>
        <begin position="78"/>
        <end position="98"/>
    </location>
</feature>
<feature type="transmembrane region" description="Helical" evidence="1">
    <location>
        <begin position="7"/>
        <end position="25"/>
    </location>
</feature>
<sequence length="125" mass="13632">MSATTKVVVTLVGVAVLTAGLIMMVTPGPGLVGIAAGLAILATEWDWADRWLQVARRKLDEALEGETEEDTRKRRRRALITTVITVGTALIISVYVALKDWPGWSIDVWDRAQSMIGFLPDLPGM</sequence>
<proteinExistence type="predicted"/>
<dbReference type="Proteomes" id="UP000267128">
    <property type="component" value="Unassembled WGS sequence"/>
</dbReference>
<dbReference type="Pfam" id="PF09656">
    <property type="entry name" value="PGPGW"/>
    <property type="match status" value="1"/>
</dbReference>
<dbReference type="AlphaFoldDB" id="A0A3N0CM70"/>
<protein>
    <submittedName>
        <fullName evidence="2">TIGR02611 family protein</fullName>
    </submittedName>
</protein>
<evidence type="ECO:0000313" key="3">
    <source>
        <dbReference type="Proteomes" id="UP000267128"/>
    </source>
</evidence>
<feature type="transmembrane region" description="Helical" evidence="1">
    <location>
        <begin position="31"/>
        <end position="48"/>
    </location>
</feature>
<evidence type="ECO:0000256" key="1">
    <source>
        <dbReference type="SAM" id="Phobius"/>
    </source>
</evidence>
<dbReference type="InterPro" id="IPR019099">
    <property type="entry name" value="Uncharacterised_PGPGW_TM"/>
</dbReference>
<dbReference type="OrthoDB" id="3789682at2"/>
<organism evidence="2 3">
    <name type="scientific">Nocardioides marmoriginsengisoli</name>
    <dbReference type="NCBI Taxonomy" id="661483"/>
    <lineage>
        <taxon>Bacteria</taxon>
        <taxon>Bacillati</taxon>
        <taxon>Actinomycetota</taxon>
        <taxon>Actinomycetes</taxon>
        <taxon>Propionibacteriales</taxon>
        <taxon>Nocardioidaceae</taxon>
        <taxon>Nocardioides</taxon>
    </lineage>
</organism>
<keyword evidence="1" id="KW-0472">Membrane</keyword>
<accession>A0A3N0CM70</accession>
<gene>
    <name evidence="2" type="ORF">EFK50_06375</name>
</gene>
<keyword evidence="1" id="KW-1133">Transmembrane helix</keyword>
<keyword evidence="1" id="KW-0812">Transmembrane</keyword>